<dbReference type="Proteomes" id="UP000241690">
    <property type="component" value="Unassembled WGS sequence"/>
</dbReference>
<evidence type="ECO:0000313" key="1">
    <source>
        <dbReference type="EMBL" id="PTB52759.1"/>
    </source>
</evidence>
<dbReference type="AlphaFoldDB" id="A0A2T4A6Q5"/>
<protein>
    <submittedName>
        <fullName evidence="1">Uncharacterized protein</fullName>
    </submittedName>
</protein>
<dbReference type="EMBL" id="KZ679683">
    <property type="protein sequence ID" value="PTB52759.1"/>
    <property type="molecule type" value="Genomic_DNA"/>
</dbReference>
<accession>A0A2T4A6Q5</accession>
<organism evidence="1 2">
    <name type="scientific">Trichoderma harzianum CBS 226.95</name>
    <dbReference type="NCBI Taxonomy" id="983964"/>
    <lineage>
        <taxon>Eukaryota</taxon>
        <taxon>Fungi</taxon>
        <taxon>Dikarya</taxon>
        <taxon>Ascomycota</taxon>
        <taxon>Pezizomycotina</taxon>
        <taxon>Sordariomycetes</taxon>
        <taxon>Hypocreomycetidae</taxon>
        <taxon>Hypocreales</taxon>
        <taxon>Hypocreaceae</taxon>
        <taxon>Trichoderma</taxon>
    </lineage>
</organism>
<dbReference type="GeneID" id="36624003"/>
<evidence type="ECO:0000313" key="2">
    <source>
        <dbReference type="Proteomes" id="UP000241690"/>
    </source>
</evidence>
<dbReference type="RefSeq" id="XP_024772436.1">
    <property type="nucleotide sequence ID" value="XM_024915434.1"/>
</dbReference>
<proteinExistence type="predicted"/>
<name>A0A2T4A6Q5_TRIHA</name>
<sequence>MFQKISSANCTTELVTLRVYEYSYMHPIHDACPCFLDDRDIEWTHAVLRTCSLSTSTSQTSISSVIFSSLAATSSQIRLFCPSHPLPHNRTLSIQASASAAPIVATYMDVVYSIVLRLHTEENVACQPGSSGQGSGSIQQDFQGCICTSTLCYERLQRRVCRMSSPVSRVPNTTGSRFVVSEAVS</sequence>
<reference evidence="1 2" key="1">
    <citation type="submission" date="2016-07" db="EMBL/GenBank/DDBJ databases">
        <title>Multiple horizontal gene transfer events from other fungi enriched the ability of initially mycotrophic Trichoderma (Ascomycota) to feed on dead plant biomass.</title>
        <authorList>
            <consortium name="DOE Joint Genome Institute"/>
            <person name="Aerts A."/>
            <person name="Atanasova L."/>
            <person name="Chenthamara K."/>
            <person name="Zhang J."/>
            <person name="Grujic M."/>
            <person name="Henrissat B."/>
            <person name="Kuo A."/>
            <person name="Salamov A."/>
            <person name="Lipzen A."/>
            <person name="Labutti K."/>
            <person name="Barry K."/>
            <person name="Miao Y."/>
            <person name="Rahimi M.J."/>
            <person name="Shen Q."/>
            <person name="Grigoriev I.V."/>
            <person name="Kubicek C.P."/>
            <person name="Druzhinina I.S."/>
        </authorList>
    </citation>
    <scope>NUCLEOTIDE SEQUENCE [LARGE SCALE GENOMIC DNA]</scope>
    <source>
        <strain evidence="1 2">CBS 226.95</strain>
    </source>
</reference>
<keyword evidence="2" id="KW-1185">Reference proteome</keyword>
<gene>
    <name evidence="1" type="ORF">M431DRAFT_471322</name>
</gene>